<dbReference type="PROSITE" id="PS50893">
    <property type="entry name" value="ABC_TRANSPORTER_2"/>
    <property type="match status" value="1"/>
</dbReference>
<gene>
    <name evidence="5" type="ORF">GH811_05960</name>
</gene>
<feature type="domain" description="ABC transporter" evidence="4">
    <location>
        <begin position="3"/>
        <end position="218"/>
    </location>
</feature>
<evidence type="ECO:0000313" key="5">
    <source>
        <dbReference type="EMBL" id="MBC3899160.1"/>
    </source>
</evidence>
<comment type="caution">
    <text evidence="5">The sequence shown here is derived from an EMBL/GenBank/DDBJ whole genome shotgun (WGS) entry which is preliminary data.</text>
</comment>
<sequence length="218" mass="24930">MSIIIKDLSKIYGEETIFEDFNLVFEKHKITGILGPSGAGKTTLLNLCSGLDQPDRGTIEGINFQSISYIFQEPRLLPWRTVRENLRFVFKEKAIKKPGSHEADIDAMLELVGLATVGDYFPQELSGGMRQRVSIARAFLYPSELLLMDEPFSSLDCSLKNRLIEDFSKIWEQDKRTVIFVSHNEDEIRRLADVILTFSDKPVQILKKERLSNNSKKM</sequence>
<dbReference type="PROSITE" id="PS00211">
    <property type="entry name" value="ABC_TRANSPORTER_1"/>
    <property type="match status" value="1"/>
</dbReference>
<keyword evidence="2" id="KW-0547">Nucleotide-binding</keyword>
<protein>
    <submittedName>
        <fullName evidence="5">ATP-binding cassette domain-containing protein</fullName>
    </submittedName>
</protein>
<dbReference type="SUPFAM" id="SSF52540">
    <property type="entry name" value="P-loop containing nucleoside triphosphate hydrolases"/>
    <property type="match status" value="1"/>
</dbReference>
<dbReference type="PANTHER" id="PTHR42781">
    <property type="entry name" value="SPERMIDINE/PUTRESCINE IMPORT ATP-BINDING PROTEIN POTA"/>
    <property type="match status" value="1"/>
</dbReference>
<proteinExistence type="predicted"/>
<organism evidence="5 6">
    <name type="scientific">Acetobacterium malicum</name>
    <dbReference type="NCBI Taxonomy" id="52692"/>
    <lineage>
        <taxon>Bacteria</taxon>
        <taxon>Bacillati</taxon>
        <taxon>Bacillota</taxon>
        <taxon>Clostridia</taxon>
        <taxon>Eubacteriales</taxon>
        <taxon>Eubacteriaceae</taxon>
        <taxon>Acetobacterium</taxon>
    </lineage>
</organism>
<dbReference type="Gene3D" id="3.40.50.300">
    <property type="entry name" value="P-loop containing nucleotide triphosphate hydrolases"/>
    <property type="match status" value="1"/>
</dbReference>
<dbReference type="EMBL" id="WJBE01000004">
    <property type="protein sequence ID" value="MBC3899160.1"/>
    <property type="molecule type" value="Genomic_DNA"/>
</dbReference>
<dbReference type="RefSeq" id="WP_026396022.1">
    <property type="nucleotide sequence ID" value="NZ_WJBE01000004.1"/>
</dbReference>
<evidence type="ECO:0000256" key="3">
    <source>
        <dbReference type="ARBA" id="ARBA00022840"/>
    </source>
</evidence>
<dbReference type="Pfam" id="PF00005">
    <property type="entry name" value="ABC_tran"/>
    <property type="match status" value="1"/>
</dbReference>
<keyword evidence="6" id="KW-1185">Reference proteome</keyword>
<reference evidence="5 6" key="1">
    <citation type="journal article" date="2020" name="mSystems">
        <title>Defining Genomic and Predicted Metabolic Features of the Acetobacterium Genus.</title>
        <authorList>
            <person name="Ross D.E."/>
            <person name="Marshall C.W."/>
            <person name="Gulliver D."/>
            <person name="May H.D."/>
            <person name="Norman R.S."/>
        </authorList>
    </citation>
    <scope>NUCLEOTIDE SEQUENCE [LARGE SCALE GENOMIC DNA]</scope>
    <source>
        <strain evidence="5 6">DSM 4132</strain>
    </source>
</reference>
<evidence type="ECO:0000259" key="4">
    <source>
        <dbReference type="PROSITE" id="PS50893"/>
    </source>
</evidence>
<dbReference type="InterPro" id="IPR027417">
    <property type="entry name" value="P-loop_NTPase"/>
</dbReference>
<evidence type="ECO:0000256" key="1">
    <source>
        <dbReference type="ARBA" id="ARBA00022448"/>
    </source>
</evidence>
<dbReference type="Proteomes" id="UP000622405">
    <property type="component" value="Unassembled WGS sequence"/>
</dbReference>
<name>A0ABR6YVD9_9FIRM</name>
<evidence type="ECO:0000313" key="6">
    <source>
        <dbReference type="Proteomes" id="UP000622405"/>
    </source>
</evidence>
<dbReference type="InterPro" id="IPR050093">
    <property type="entry name" value="ABC_SmlMolc_Importer"/>
</dbReference>
<dbReference type="InterPro" id="IPR017871">
    <property type="entry name" value="ABC_transporter-like_CS"/>
</dbReference>
<dbReference type="SMART" id="SM00382">
    <property type="entry name" value="AAA"/>
    <property type="match status" value="1"/>
</dbReference>
<dbReference type="InterPro" id="IPR003439">
    <property type="entry name" value="ABC_transporter-like_ATP-bd"/>
</dbReference>
<dbReference type="InterPro" id="IPR003593">
    <property type="entry name" value="AAA+_ATPase"/>
</dbReference>
<accession>A0ABR6YVD9</accession>
<dbReference type="GO" id="GO:0005524">
    <property type="term" value="F:ATP binding"/>
    <property type="evidence" value="ECO:0007669"/>
    <property type="project" value="UniProtKB-KW"/>
</dbReference>
<dbReference type="PANTHER" id="PTHR42781:SF8">
    <property type="entry name" value="BICARBONATE TRANSPORT ATP-BINDING PROTEIN CMPC"/>
    <property type="match status" value="1"/>
</dbReference>
<evidence type="ECO:0000256" key="2">
    <source>
        <dbReference type="ARBA" id="ARBA00022741"/>
    </source>
</evidence>
<keyword evidence="1" id="KW-0813">Transport</keyword>
<keyword evidence="3 5" id="KW-0067">ATP-binding</keyword>